<name>A0A2L2BQD3_9MICO</name>
<gene>
    <name evidence="1" type="ORF">C3B54_11904</name>
</gene>
<protein>
    <submittedName>
        <fullName evidence="1">2-oxo-hepta-3-ene-1,7-dioic acid hydratase-like protein</fullName>
    </submittedName>
</protein>
<dbReference type="GO" id="GO:0008684">
    <property type="term" value="F:2-oxopent-4-enoate hydratase activity"/>
    <property type="evidence" value="ECO:0007669"/>
    <property type="project" value="TreeGrafter"/>
</dbReference>
<sequence length="261" mass="28009">MMSADAVDHLAQSLLEAADQAQHHPRPLIENQPLTVDQGADIQRAQLALREARGERVIGVKLGLTTQAQRAEAGVDYSSVGYLTDAMIVTGTIHCGKSVQPKVEPEMVAVFDSAVDDPDMSDEDIINAIGGLHAGIEIVDPRYETAHFILADALADNSSARGAAWREHGLRPDQFDPATETVAFDVGDFPTLYGEGSRVLGNPLHVVVDVVRQRLTQSLATPAGFIIFTGNLVERALPINPGDRVVARFGELGTIELDVSD</sequence>
<dbReference type="InterPro" id="IPR036663">
    <property type="entry name" value="Fumarylacetoacetase_C_sf"/>
</dbReference>
<dbReference type="Proteomes" id="UP000243077">
    <property type="component" value="Chromosome"/>
</dbReference>
<dbReference type="SUPFAM" id="SSF56529">
    <property type="entry name" value="FAH"/>
    <property type="match status" value="1"/>
</dbReference>
<dbReference type="AlphaFoldDB" id="A0A2L2BQD3"/>
<evidence type="ECO:0000313" key="1">
    <source>
        <dbReference type="EMBL" id="AVG23876.1"/>
    </source>
</evidence>
<dbReference type="InterPro" id="IPR050772">
    <property type="entry name" value="Hydratase-Decarb/MhpD_sf"/>
</dbReference>
<keyword evidence="2" id="KW-1185">Reference proteome</keyword>
<evidence type="ECO:0000313" key="2">
    <source>
        <dbReference type="Proteomes" id="UP000243077"/>
    </source>
</evidence>
<accession>A0A2L2BQD3</accession>
<reference evidence="1 2" key="1">
    <citation type="submission" date="2018-02" db="EMBL/GenBank/DDBJ databases">
        <title>Complete genome of the streamlined marine actinobacterium Pontimonas salivibrio CL-TW6 adapted to coastal planktonic lifestype.</title>
        <authorList>
            <person name="Cho B.C."/>
            <person name="Hardies S.C."/>
            <person name="Jang G.I."/>
            <person name="Hwang C.Y."/>
        </authorList>
    </citation>
    <scope>NUCLEOTIDE SEQUENCE [LARGE SCALE GENOMIC DNA]</scope>
    <source>
        <strain evidence="1 2">CL-TW6</strain>
    </source>
</reference>
<dbReference type="GO" id="GO:0005737">
    <property type="term" value="C:cytoplasm"/>
    <property type="evidence" value="ECO:0007669"/>
    <property type="project" value="TreeGrafter"/>
</dbReference>
<dbReference type="PANTHER" id="PTHR30143">
    <property type="entry name" value="ACID HYDRATASE"/>
    <property type="match status" value="1"/>
</dbReference>
<proteinExistence type="predicted"/>
<dbReference type="RefSeq" id="WP_158665533.1">
    <property type="nucleotide sequence ID" value="NZ_CP026923.1"/>
</dbReference>
<dbReference type="KEGG" id="psai:C3B54_11904"/>
<organism evidence="1 2">
    <name type="scientific">Pontimonas salivibrio</name>
    <dbReference type="NCBI Taxonomy" id="1159327"/>
    <lineage>
        <taxon>Bacteria</taxon>
        <taxon>Bacillati</taxon>
        <taxon>Actinomycetota</taxon>
        <taxon>Actinomycetes</taxon>
        <taxon>Micrococcales</taxon>
        <taxon>Microbacteriaceae</taxon>
        <taxon>Pontimonas</taxon>
    </lineage>
</organism>
<dbReference type="OrthoDB" id="9792137at2"/>
<dbReference type="PANTHER" id="PTHR30143:SF0">
    <property type="entry name" value="2-KETO-4-PENTENOATE HYDRATASE"/>
    <property type="match status" value="1"/>
</dbReference>
<dbReference type="Gene3D" id="3.90.850.10">
    <property type="entry name" value="Fumarylacetoacetase-like, C-terminal domain"/>
    <property type="match status" value="1"/>
</dbReference>
<dbReference type="EMBL" id="CP026923">
    <property type="protein sequence ID" value="AVG23876.1"/>
    <property type="molecule type" value="Genomic_DNA"/>
</dbReference>